<name>A0A9K3J6D5_HELAN</name>
<dbReference type="Pfam" id="PF00462">
    <property type="entry name" value="Glutaredoxin"/>
    <property type="match status" value="1"/>
</dbReference>
<dbReference type="PROSITE" id="PS51354">
    <property type="entry name" value="GLUTAREDOXIN_2"/>
    <property type="match status" value="1"/>
</dbReference>
<gene>
    <name evidence="3" type="ORF">HanXRQr2_Chr04g0160301</name>
</gene>
<dbReference type="AlphaFoldDB" id="A0A9K3J6D5"/>
<dbReference type="PANTHER" id="PTHR45669">
    <property type="entry name" value="GLUTAREDOXIN DOMAIN-CONTAINING CYSTEINE-RICH PROTEIN CG12206-RELATED"/>
    <property type="match status" value="1"/>
</dbReference>
<dbReference type="Pfam" id="PF23733">
    <property type="entry name" value="GRXCR1-2_C"/>
    <property type="match status" value="1"/>
</dbReference>
<reference evidence="3" key="2">
    <citation type="submission" date="2020-06" db="EMBL/GenBank/DDBJ databases">
        <title>Helianthus annuus Genome sequencing and assembly Release 2.</title>
        <authorList>
            <person name="Gouzy J."/>
            <person name="Langlade N."/>
            <person name="Munos S."/>
        </authorList>
    </citation>
    <scope>NUCLEOTIDE SEQUENCE</scope>
    <source>
        <tissue evidence="3">Leaves</tissue>
    </source>
</reference>
<sequence length="374" mass="41106">MWKSRRKSSRETDSINGLFRRSASKHNFVRSSLKDVENLFANDEDDSYGFNETLAKPSPCSTATTAARRLSIFHRVHLANKFARAFSVNQISSPEKSPPESKNDDATEKSAKSDRLISIPVKSSPESNNDVAAETKSDHVVSLPAKYLPESNNATAEDKFIISIQAKSSPESNNVTAEDKSAISDCAVTILSKSPPESNKVTAEGNLTKPNRLISIPGAEKRVVVYTTSLRVVRPTFEACRTVQSILRGFRVSIDERDLSMDSRFLNELRNLMAEDDELKSEKTKLTLPTVFIGGRYIGGAEEVRQLHETGELKKIIDGLLAVSSAVCGGCGGFGFILCDECRGSHKCYSEKGGFRSCTLCNENGLVRCTCFDR</sequence>
<evidence type="ECO:0000313" key="3">
    <source>
        <dbReference type="EMBL" id="KAF5809696.1"/>
    </source>
</evidence>
<dbReference type="Gene3D" id="3.40.30.10">
    <property type="entry name" value="Glutaredoxin"/>
    <property type="match status" value="1"/>
</dbReference>
<dbReference type="SUPFAM" id="SSF52833">
    <property type="entry name" value="Thioredoxin-like"/>
    <property type="match status" value="1"/>
</dbReference>
<comment type="caution">
    <text evidence="3">The sequence shown here is derived from an EMBL/GenBank/DDBJ whole genome shotgun (WGS) entry which is preliminary data.</text>
</comment>
<proteinExistence type="predicted"/>
<dbReference type="EMBL" id="MNCJ02000319">
    <property type="protein sequence ID" value="KAF5809696.1"/>
    <property type="molecule type" value="Genomic_DNA"/>
</dbReference>
<feature type="compositionally biased region" description="Basic and acidic residues" evidence="1">
    <location>
        <begin position="97"/>
        <end position="115"/>
    </location>
</feature>
<dbReference type="Proteomes" id="UP000215914">
    <property type="component" value="Unassembled WGS sequence"/>
</dbReference>
<evidence type="ECO:0000259" key="2">
    <source>
        <dbReference type="Pfam" id="PF00462"/>
    </source>
</evidence>
<dbReference type="CDD" id="cd03031">
    <property type="entry name" value="GRX_GRX_like"/>
    <property type="match status" value="1"/>
</dbReference>
<dbReference type="InterPro" id="IPR036249">
    <property type="entry name" value="Thioredoxin-like_sf"/>
</dbReference>
<reference evidence="3" key="1">
    <citation type="journal article" date="2017" name="Nature">
        <title>The sunflower genome provides insights into oil metabolism, flowering and Asterid evolution.</title>
        <authorList>
            <person name="Badouin H."/>
            <person name="Gouzy J."/>
            <person name="Grassa C.J."/>
            <person name="Murat F."/>
            <person name="Staton S.E."/>
            <person name="Cottret L."/>
            <person name="Lelandais-Briere C."/>
            <person name="Owens G.L."/>
            <person name="Carrere S."/>
            <person name="Mayjonade B."/>
            <person name="Legrand L."/>
            <person name="Gill N."/>
            <person name="Kane N.C."/>
            <person name="Bowers J.E."/>
            <person name="Hubner S."/>
            <person name="Bellec A."/>
            <person name="Berard A."/>
            <person name="Berges H."/>
            <person name="Blanchet N."/>
            <person name="Boniface M.C."/>
            <person name="Brunel D."/>
            <person name="Catrice O."/>
            <person name="Chaidir N."/>
            <person name="Claudel C."/>
            <person name="Donnadieu C."/>
            <person name="Faraut T."/>
            <person name="Fievet G."/>
            <person name="Helmstetter N."/>
            <person name="King M."/>
            <person name="Knapp S.J."/>
            <person name="Lai Z."/>
            <person name="Le Paslier M.C."/>
            <person name="Lippi Y."/>
            <person name="Lorenzon L."/>
            <person name="Mandel J.R."/>
            <person name="Marage G."/>
            <person name="Marchand G."/>
            <person name="Marquand E."/>
            <person name="Bret-Mestries E."/>
            <person name="Morien E."/>
            <person name="Nambeesan S."/>
            <person name="Nguyen T."/>
            <person name="Pegot-Espagnet P."/>
            <person name="Pouilly N."/>
            <person name="Raftis F."/>
            <person name="Sallet E."/>
            <person name="Schiex T."/>
            <person name="Thomas J."/>
            <person name="Vandecasteele C."/>
            <person name="Vares D."/>
            <person name="Vear F."/>
            <person name="Vautrin S."/>
            <person name="Crespi M."/>
            <person name="Mangin B."/>
            <person name="Burke J.M."/>
            <person name="Salse J."/>
            <person name="Munos S."/>
            <person name="Vincourt P."/>
            <person name="Rieseberg L.H."/>
            <person name="Langlade N.B."/>
        </authorList>
    </citation>
    <scope>NUCLEOTIDE SEQUENCE</scope>
    <source>
        <tissue evidence="3">Leaves</tissue>
    </source>
</reference>
<dbReference type="OrthoDB" id="423313at2759"/>
<feature type="region of interest" description="Disordered" evidence="1">
    <location>
        <begin position="90"/>
        <end position="135"/>
    </location>
</feature>
<dbReference type="InterPro" id="IPR002109">
    <property type="entry name" value="Glutaredoxin"/>
</dbReference>
<keyword evidence="4" id="KW-1185">Reference proteome</keyword>
<evidence type="ECO:0000256" key="1">
    <source>
        <dbReference type="SAM" id="MobiDB-lite"/>
    </source>
</evidence>
<dbReference type="Gramene" id="mRNA:HanXRQr2_Chr04g0160301">
    <property type="protein sequence ID" value="CDS:HanXRQr2_Chr04g0160301.1"/>
    <property type="gene ID" value="HanXRQr2_Chr04g0160301"/>
</dbReference>
<accession>A0A9K3J6D5</accession>
<dbReference type="PANTHER" id="PTHR45669:SF26">
    <property type="entry name" value="GLUTAREDOXIN DOMAIN-CONTAINING PROTEIN"/>
    <property type="match status" value="1"/>
</dbReference>
<organism evidence="3 4">
    <name type="scientific">Helianthus annuus</name>
    <name type="common">Common sunflower</name>
    <dbReference type="NCBI Taxonomy" id="4232"/>
    <lineage>
        <taxon>Eukaryota</taxon>
        <taxon>Viridiplantae</taxon>
        <taxon>Streptophyta</taxon>
        <taxon>Embryophyta</taxon>
        <taxon>Tracheophyta</taxon>
        <taxon>Spermatophyta</taxon>
        <taxon>Magnoliopsida</taxon>
        <taxon>eudicotyledons</taxon>
        <taxon>Gunneridae</taxon>
        <taxon>Pentapetalae</taxon>
        <taxon>asterids</taxon>
        <taxon>campanulids</taxon>
        <taxon>Asterales</taxon>
        <taxon>Asteraceae</taxon>
        <taxon>Asteroideae</taxon>
        <taxon>Heliantheae alliance</taxon>
        <taxon>Heliantheae</taxon>
        <taxon>Helianthus</taxon>
    </lineage>
</organism>
<evidence type="ECO:0000313" key="4">
    <source>
        <dbReference type="Proteomes" id="UP000215914"/>
    </source>
</evidence>
<protein>
    <submittedName>
        <fullName evidence="3">Glutaredoxin, Thioredoxin-like superfamily</fullName>
    </submittedName>
</protein>
<feature type="domain" description="Glutaredoxin" evidence="2">
    <location>
        <begin position="223"/>
        <end position="298"/>
    </location>
</feature>